<proteinExistence type="predicted"/>
<dbReference type="InterPro" id="IPR027417">
    <property type="entry name" value="P-loop_NTPase"/>
</dbReference>
<comment type="caution">
    <text evidence="5">The sequence shown here is derived from an EMBL/GenBank/DDBJ whole genome shotgun (WGS) entry which is preliminary data.</text>
</comment>
<dbReference type="SUPFAM" id="SSF52540">
    <property type="entry name" value="P-loop containing nucleoside triphosphate hydrolases"/>
    <property type="match status" value="1"/>
</dbReference>
<dbReference type="InterPro" id="IPR003439">
    <property type="entry name" value="ABC_transporter-like_ATP-bd"/>
</dbReference>
<dbReference type="SMART" id="SM00382">
    <property type="entry name" value="AAA"/>
    <property type="match status" value="1"/>
</dbReference>
<dbReference type="CDD" id="cd03255">
    <property type="entry name" value="ABC_MJ0796_LolCDE_FtsE"/>
    <property type="match status" value="1"/>
</dbReference>
<dbReference type="PROSITE" id="PS00211">
    <property type="entry name" value="ABC_TRANSPORTER_1"/>
    <property type="match status" value="1"/>
</dbReference>
<dbReference type="InterPro" id="IPR003593">
    <property type="entry name" value="AAA+_ATPase"/>
</dbReference>
<dbReference type="PANTHER" id="PTHR24220">
    <property type="entry name" value="IMPORT ATP-BINDING PROTEIN"/>
    <property type="match status" value="1"/>
</dbReference>
<dbReference type="Gene3D" id="3.40.50.300">
    <property type="entry name" value="P-loop containing nucleotide triphosphate hydrolases"/>
    <property type="match status" value="1"/>
</dbReference>
<keyword evidence="1" id="KW-0813">Transport</keyword>
<evidence type="ECO:0000259" key="4">
    <source>
        <dbReference type="PROSITE" id="PS50893"/>
    </source>
</evidence>
<evidence type="ECO:0000313" key="5">
    <source>
        <dbReference type="EMBL" id="NMF09940.1"/>
    </source>
</evidence>
<dbReference type="GO" id="GO:0016887">
    <property type="term" value="F:ATP hydrolysis activity"/>
    <property type="evidence" value="ECO:0007669"/>
    <property type="project" value="InterPro"/>
</dbReference>
<keyword evidence="3 5" id="KW-0067">ATP-binding</keyword>
<dbReference type="GO" id="GO:0022857">
    <property type="term" value="F:transmembrane transporter activity"/>
    <property type="evidence" value="ECO:0007669"/>
    <property type="project" value="TreeGrafter"/>
</dbReference>
<dbReference type="Proteomes" id="UP000589552">
    <property type="component" value="Unassembled WGS sequence"/>
</dbReference>
<dbReference type="Pfam" id="PF00005">
    <property type="entry name" value="ABC_tran"/>
    <property type="match status" value="1"/>
</dbReference>
<evidence type="ECO:0000256" key="3">
    <source>
        <dbReference type="ARBA" id="ARBA00022840"/>
    </source>
</evidence>
<dbReference type="RefSeq" id="WP_060925135.1">
    <property type="nucleotide sequence ID" value="NZ_JABAGA010000006.1"/>
</dbReference>
<dbReference type="AlphaFoldDB" id="A0A7X9SXS1"/>
<keyword evidence="2" id="KW-0547">Nucleotide-binding</keyword>
<sequence length="240" mass="25100">MTDTNPATPATPANPGIAPALVLDHVSVSFGDGDSTVHALDDVSLTVHPGEFVAIVGPSGSGKSTLLAVAGALTTPQSGSVTLGGEVLDDMKDKDLARVRRSHIGFVFQSGNLPSSLKARDQLELAARLLGHRGRKSNDELLEAVGMGHRANHRPGQLSGGERQRIGIARALVGGPDVLLVDEPTAALDTRRSQEIVALLAEESRNEGVATVMVTHDLGVLGHCDRVLEMADGKLRPREA</sequence>
<dbReference type="GO" id="GO:0005886">
    <property type="term" value="C:plasma membrane"/>
    <property type="evidence" value="ECO:0007669"/>
    <property type="project" value="TreeGrafter"/>
</dbReference>
<dbReference type="InterPro" id="IPR017871">
    <property type="entry name" value="ABC_transporter-like_CS"/>
</dbReference>
<accession>A0A7X9SXS1</accession>
<name>A0A7X9SXS1_9CORY</name>
<dbReference type="EMBL" id="JABAGA010000006">
    <property type="protein sequence ID" value="NMF09940.1"/>
    <property type="molecule type" value="Genomic_DNA"/>
</dbReference>
<dbReference type="InterPro" id="IPR015854">
    <property type="entry name" value="ABC_transpr_LolD-like"/>
</dbReference>
<dbReference type="GeneID" id="95319975"/>
<organism evidence="5 6">
    <name type="scientific">Corynebacterium xerosis</name>
    <dbReference type="NCBI Taxonomy" id="1725"/>
    <lineage>
        <taxon>Bacteria</taxon>
        <taxon>Bacillati</taxon>
        <taxon>Actinomycetota</taxon>
        <taxon>Actinomycetes</taxon>
        <taxon>Mycobacteriales</taxon>
        <taxon>Corynebacteriaceae</taxon>
        <taxon>Corynebacterium</taxon>
    </lineage>
</organism>
<gene>
    <name evidence="5" type="ORF">HF852_10090</name>
</gene>
<dbReference type="PROSITE" id="PS50893">
    <property type="entry name" value="ABC_TRANSPORTER_2"/>
    <property type="match status" value="1"/>
</dbReference>
<protein>
    <submittedName>
        <fullName evidence="5">ABC transporter ATP-binding protein</fullName>
    </submittedName>
</protein>
<evidence type="ECO:0000256" key="1">
    <source>
        <dbReference type="ARBA" id="ARBA00022448"/>
    </source>
</evidence>
<reference evidence="5 6" key="1">
    <citation type="submission" date="2020-04" db="EMBL/GenBank/DDBJ databases">
        <authorList>
            <person name="Hitch T.C.A."/>
            <person name="Wylensek D."/>
            <person name="Clavel T."/>
        </authorList>
    </citation>
    <scope>NUCLEOTIDE SEQUENCE [LARGE SCALE GENOMIC DNA]</scope>
    <source>
        <strain evidence="5 6">BL-383-APC-2I</strain>
    </source>
</reference>
<feature type="domain" description="ABC transporter" evidence="4">
    <location>
        <begin position="21"/>
        <end position="240"/>
    </location>
</feature>
<evidence type="ECO:0000313" key="6">
    <source>
        <dbReference type="Proteomes" id="UP000589552"/>
    </source>
</evidence>
<dbReference type="GO" id="GO:0005524">
    <property type="term" value="F:ATP binding"/>
    <property type="evidence" value="ECO:0007669"/>
    <property type="project" value="UniProtKB-KW"/>
</dbReference>
<evidence type="ECO:0000256" key="2">
    <source>
        <dbReference type="ARBA" id="ARBA00022741"/>
    </source>
</evidence>
<dbReference type="InterPro" id="IPR017911">
    <property type="entry name" value="MacB-like_ATP-bd"/>
</dbReference>